<keyword evidence="2 4" id="KW-0378">Hydrolase</keyword>
<dbReference type="InterPro" id="IPR029058">
    <property type="entry name" value="AB_hydrolase_fold"/>
</dbReference>
<dbReference type="Proteomes" id="UP000037023">
    <property type="component" value="Unassembled WGS sequence"/>
</dbReference>
<dbReference type="RefSeq" id="WP_033211598.1">
    <property type="nucleotide sequence ID" value="NZ_LGUP01000012.1"/>
</dbReference>
<dbReference type="SUPFAM" id="SSF53474">
    <property type="entry name" value="alpha/beta-Hydrolases"/>
    <property type="match status" value="1"/>
</dbReference>
<proteinExistence type="inferred from homology"/>
<evidence type="ECO:0000259" key="3">
    <source>
        <dbReference type="SMART" id="SM00824"/>
    </source>
</evidence>
<accession>A0A0L8LDN4</accession>
<dbReference type="AlphaFoldDB" id="A0A0L8LDN4"/>
<dbReference type="GO" id="GO:0008610">
    <property type="term" value="P:lipid biosynthetic process"/>
    <property type="evidence" value="ECO:0007669"/>
    <property type="project" value="TreeGrafter"/>
</dbReference>
<evidence type="ECO:0000256" key="2">
    <source>
        <dbReference type="ARBA" id="ARBA00022801"/>
    </source>
</evidence>
<dbReference type="InterPro" id="IPR020802">
    <property type="entry name" value="TesA-like"/>
</dbReference>
<dbReference type="PANTHER" id="PTHR11487">
    <property type="entry name" value="THIOESTERASE"/>
    <property type="match status" value="1"/>
</dbReference>
<dbReference type="PATRIC" id="fig|1938.6.peg.576"/>
<evidence type="ECO:0000313" key="5">
    <source>
        <dbReference type="Proteomes" id="UP000037023"/>
    </source>
</evidence>
<comment type="caution">
    <text evidence="4">The sequence shown here is derived from an EMBL/GenBank/DDBJ whole genome shotgun (WGS) entry which is preliminary data.</text>
</comment>
<dbReference type="InterPro" id="IPR001031">
    <property type="entry name" value="Thioesterase"/>
</dbReference>
<evidence type="ECO:0000256" key="1">
    <source>
        <dbReference type="ARBA" id="ARBA00007169"/>
    </source>
</evidence>
<gene>
    <name evidence="4" type="ORF">ADK34_02660</name>
</gene>
<evidence type="ECO:0000313" key="4">
    <source>
        <dbReference type="EMBL" id="KOG36237.1"/>
    </source>
</evidence>
<dbReference type="EMBL" id="LGUP01000012">
    <property type="protein sequence ID" value="KOG36237.1"/>
    <property type="molecule type" value="Genomic_DNA"/>
</dbReference>
<dbReference type="OrthoDB" id="8480037at2"/>
<feature type="domain" description="Thioesterase TesA-like" evidence="3">
    <location>
        <begin position="26"/>
        <end position="243"/>
    </location>
</feature>
<organism evidence="4 5">
    <name type="scientific">Streptomyces viridochromogenes</name>
    <dbReference type="NCBI Taxonomy" id="1938"/>
    <lineage>
        <taxon>Bacteria</taxon>
        <taxon>Bacillati</taxon>
        <taxon>Actinomycetota</taxon>
        <taxon>Actinomycetes</taxon>
        <taxon>Kitasatosporales</taxon>
        <taxon>Streptomycetaceae</taxon>
        <taxon>Streptomyces</taxon>
    </lineage>
</organism>
<dbReference type="SMART" id="SM00824">
    <property type="entry name" value="PKS_TE"/>
    <property type="match status" value="1"/>
</dbReference>
<dbReference type="Gene3D" id="3.40.50.1820">
    <property type="entry name" value="alpha/beta hydrolase"/>
    <property type="match status" value="1"/>
</dbReference>
<dbReference type="PANTHER" id="PTHR11487:SF0">
    <property type="entry name" value="S-ACYL FATTY ACID SYNTHASE THIOESTERASE, MEDIUM CHAIN"/>
    <property type="match status" value="1"/>
</dbReference>
<dbReference type="GO" id="GO:0016787">
    <property type="term" value="F:hydrolase activity"/>
    <property type="evidence" value="ECO:0007669"/>
    <property type="project" value="UniProtKB-KW"/>
</dbReference>
<reference evidence="4 5" key="1">
    <citation type="submission" date="2015-06" db="EMBL/GenBank/DDBJ databases">
        <authorList>
            <person name="Hoefler B.C."/>
            <person name="Straight P.D."/>
        </authorList>
    </citation>
    <scope>NUCLEOTIDE SEQUENCE [LARGE SCALE GENOMIC DNA]</scope>
    <source>
        <strain evidence="4 5">NRRL 3427</strain>
    </source>
</reference>
<dbReference type="Pfam" id="PF00975">
    <property type="entry name" value="Thioesterase"/>
    <property type="match status" value="1"/>
</dbReference>
<comment type="similarity">
    <text evidence="1">Belongs to the thioesterase family.</text>
</comment>
<protein>
    <submittedName>
        <fullName evidence="4">Oleoyl-ACP hydrolase</fullName>
    </submittedName>
</protein>
<sequence>MTTPDARNSRWTYRYRPAPDARIRLVCLPHAGGSAPFFVPVAKALSPDVDVLAVQYPGRLERRCEPLIESLTELAARVVDELVPWTDRPLALFGHSLGSLLGFEVARLLTEKGHPPVRLFASGRRAPDIQRAEFDYRLDDQGLLRAMAELGGTDPRVLADEELMRMALPVIRADYRAVETYRYEAGPPLGCPVTVLTGRDDPKVSAEDAAAWRAHTSAAFEVITLPGGHFYLVDQHEKVTDLIADRLAAPTPTLH</sequence>
<dbReference type="InterPro" id="IPR012223">
    <property type="entry name" value="TEII"/>
</dbReference>
<name>A0A0L8LDN4_STRVR</name>